<evidence type="ECO:0000256" key="3">
    <source>
        <dbReference type="SAM" id="SignalP"/>
    </source>
</evidence>
<dbReference type="PANTHER" id="PTHR30469:SF15">
    <property type="entry name" value="HLYD FAMILY OF SECRETION PROTEINS"/>
    <property type="match status" value="1"/>
</dbReference>
<dbReference type="GO" id="GO:0015562">
    <property type="term" value="F:efflux transmembrane transporter activity"/>
    <property type="evidence" value="ECO:0007669"/>
    <property type="project" value="TreeGrafter"/>
</dbReference>
<comment type="similarity">
    <text evidence="1">Belongs to the membrane fusion protein (MFP) (TC 8.A.1) family.</text>
</comment>
<feature type="signal peptide" evidence="3">
    <location>
        <begin position="1"/>
        <end position="20"/>
    </location>
</feature>
<evidence type="ECO:0000256" key="2">
    <source>
        <dbReference type="SAM" id="Coils"/>
    </source>
</evidence>
<dbReference type="Gene3D" id="1.10.287.470">
    <property type="entry name" value="Helix hairpin bin"/>
    <property type="match status" value="1"/>
</dbReference>
<dbReference type="InterPro" id="IPR058647">
    <property type="entry name" value="BSH_CzcB-like"/>
</dbReference>
<dbReference type="Pfam" id="PF25973">
    <property type="entry name" value="BSH_CzcB"/>
    <property type="match status" value="1"/>
</dbReference>
<accession>A0A4T0UTR7</accession>
<dbReference type="Proteomes" id="UP000308891">
    <property type="component" value="Unassembled WGS sequence"/>
</dbReference>
<gene>
    <name evidence="6" type="ORF">E5K04_09335</name>
</gene>
<sequence length="359" mass="37883">MTQPCRAFLALLLAALAACSAETEAPPKAAAPVKVLSAADVTVARVSTVRESVPLNATLSALSTSELAAQGEGRVQAVAVREGERVRRGQLLARVDAQLLAEAVREQEAQLANEQARLELARVKLEKQRELYRQGFISALAIAELESDYKVREGSLAAQAAQLARARRALTDSEIRSPIDGVLFRRSVNPGDSVSRNQKLFAVADLSVLEAVAAVPARRVSAIAPGQKAWLSVEGGAPVWGQVVRVNPVANEGSRSFNVYVRIDNRDGRLKAGQFAKGAVVLAERSDRVALPASALSRKQGAASVLVVEGGVLKARPVTPLLEDEANAQVALDGVRAGERVLLLQGLHAGERVTLAAGG</sequence>
<dbReference type="InterPro" id="IPR058792">
    <property type="entry name" value="Beta-barrel_RND_2"/>
</dbReference>
<evidence type="ECO:0000259" key="5">
    <source>
        <dbReference type="Pfam" id="PF25973"/>
    </source>
</evidence>
<dbReference type="SUPFAM" id="SSF111369">
    <property type="entry name" value="HlyD-like secretion proteins"/>
    <property type="match status" value="1"/>
</dbReference>
<comment type="caution">
    <text evidence="6">The sequence shown here is derived from an EMBL/GenBank/DDBJ whole genome shotgun (WGS) entry which is preliminary data.</text>
</comment>
<proteinExistence type="inferred from homology"/>
<dbReference type="PANTHER" id="PTHR30469">
    <property type="entry name" value="MULTIDRUG RESISTANCE PROTEIN MDTA"/>
    <property type="match status" value="1"/>
</dbReference>
<dbReference type="Pfam" id="PF25954">
    <property type="entry name" value="Beta-barrel_RND_2"/>
    <property type="match status" value="1"/>
</dbReference>
<dbReference type="EMBL" id="STGJ01000009">
    <property type="protein sequence ID" value="TIC82352.1"/>
    <property type="molecule type" value="Genomic_DNA"/>
</dbReference>
<keyword evidence="2" id="KW-0175">Coiled coil</keyword>
<dbReference type="AlphaFoldDB" id="A0A4T0UTR7"/>
<feature type="chain" id="PRO_5020309162" evidence="3">
    <location>
        <begin position="21"/>
        <end position="359"/>
    </location>
</feature>
<dbReference type="Gene3D" id="2.40.420.20">
    <property type="match status" value="1"/>
</dbReference>
<dbReference type="PROSITE" id="PS51257">
    <property type="entry name" value="PROKAR_LIPOPROTEIN"/>
    <property type="match status" value="1"/>
</dbReference>
<organism evidence="6 7">
    <name type="scientific">Crenobacter intestini</name>
    <dbReference type="NCBI Taxonomy" id="2563443"/>
    <lineage>
        <taxon>Bacteria</taxon>
        <taxon>Pseudomonadati</taxon>
        <taxon>Pseudomonadota</taxon>
        <taxon>Betaproteobacteria</taxon>
        <taxon>Neisseriales</taxon>
        <taxon>Neisseriaceae</taxon>
        <taxon>Crenobacter</taxon>
    </lineage>
</organism>
<feature type="domain" description="CusB-like beta-barrel" evidence="4">
    <location>
        <begin position="212"/>
        <end position="278"/>
    </location>
</feature>
<dbReference type="OrthoDB" id="5502471at2"/>
<dbReference type="RefSeq" id="WP_136553346.1">
    <property type="nucleotide sequence ID" value="NZ_STGJ01000009.1"/>
</dbReference>
<dbReference type="NCBIfam" id="TIGR01730">
    <property type="entry name" value="RND_mfp"/>
    <property type="match status" value="1"/>
</dbReference>
<feature type="coiled-coil region" evidence="2">
    <location>
        <begin position="97"/>
        <end position="131"/>
    </location>
</feature>
<reference evidence="6 7" key="1">
    <citation type="submission" date="2019-04" db="EMBL/GenBank/DDBJ databases">
        <title>Crenobacter sp. nov.</title>
        <authorList>
            <person name="Shi S."/>
        </authorList>
    </citation>
    <scope>NUCLEOTIDE SEQUENCE [LARGE SCALE GENOMIC DNA]</scope>
    <source>
        <strain evidence="6 7">GY 70310</strain>
    </source>
</reference>
<protein>
    <submittedName>
        <fullName evidence="6">Efflux RND transporter periplasmic adaptor subunit</fullName>
    </submittedName>
</protein>
<feature type="domain" description="CzcB-like barrel-sandwich hybrid" evidence="5">
    <location>
        <begin position="66"/>
        <end position="205"/>
    </location>
</feature>
<evidence type="ECO:0000313" key="7">
    <source>
        <dbReference type="Proteomes" id="UP000308891"/>
    </source>
</evidence>
<dbReference type="Gene3D" id="2.40.50.100">
    <property type="match status" value="1"/>
</dbReference>
<evidence type="ECO:0000259" key="4">
    <source>
        <dbReference type="Pfam" id="PF25954"/>
    </source>
</evidence>
<dbReference type="GO" id="GO:1990281">
    <property type="term" value="C:efflux pump complex"/>
    <property type="evidence" value="ECO:0007669"/>
    <property type="project" value="TreeGrafter"/>
</dbReference>
<name>A0A4T0UTR7_9NEIS</name>
<keyword evidence="3" id="KW-0732">Signal</keyword>
<evidence type="ECO:0000256" key="1">
    <source>
        <dbReference type="ARBA" id="ARBA00009477"/>
    </source>
</evidence>
<keyword evidence="7" id="KW-1185">Reference proteome</keyword>
<evidence type="ECO:0000313" key="6">
    <source>
        <dbReference type="EMBL" id="TIC82352.1"/>
    </source>
</evidence>
<dbReference type="InterPro" id="IPR006143">
    <property type="entry name" value="RND_pump_MFP"/>
</dbReference>
<dbReference type="Gene3D" id="2.40.30.170">
    <property type="match status" value="1"/>
</dbReference>